<dbReference type="GO" id="GO:0006511">
    <property type="term" value="P:ubiquitin-dependent protein catabolic process"/>
    <property type="evidence" value="ECO:0007669"/>
    <property type="project" value="TreeGrafter"/>
</dbReference>
<evidence type="ECO:0000256" key="1">
    <source>
        <dbReference type="ARBA" id="ARBA00004123"/>
    </source>
</evidence>
<evidence type="ECO:0000256" key="7">
    <source>
        <dbReference type="SAM" id="MobiDB-lite"/>
    </source>
</evidence>
<name>A0AAD5C7G8_AMBAR</name>
<dbReference type="GO" id="GO:0061630">
    <property type="term" value="F:ubiquitin protein ligase activity"/>
    <property type="evidence" value="ECO:0007669"/>
    <property type="project" value="InterPro"/>
</dbReference>
<feature type="domain" description="CCHC-type" evidence="8">
    <location>
        <begin position="232"/>
        <end position="246"/>
    </location>
</feature>
<keyword evidence="3 6" id="KW-0863">Zinc-finger</keyword>
<sequence>KKINRFSSHPISNLLVYRLPLFSLSSTPIHNRQPYITSQQHPIQTTIITNPIIIIISFMSIRFKFRSSVNFDSIEIDGGKPSISVAQLRSKILNKINGHKDFYLVFFDHLTGQEYNDDEFNIPSGSSVIVKRVPAQPVLRRHKVDASELSEDVPKGMDHNKPEEIVLENNLAPEDREHIKLEKVANAKGIDLQKVDLPSELRCPICITYFKEAAFVKYYHGRQGALNSGRTCYKCGSPGHFIRDCPMASTEHPMLHTGDHMFQGGMSGYAMPYWNPAAFPYVNPYMNMYGNYPGMVPFNSAMVPVTPYGVPPYVPSTYGSLPVPSGVTRMGGMAPVGSRAEPCRYSENYGHENSDSRVKCSHEKRQRSSDYEDNDIQKRHDYHETERSSEYKSNRDRGMSMSNSDGSHGRKLLKDHQKMKSGHTRCEKRSHGSNHTDRSVSGLEDVHSGNNRSDEARHKKYNHESSRRHRSSKEQSDSDCSYSRHQVKKEKYVKTRQMEDRKKPMDDEFYGDRRKMMNDSDDDCHHNKRKRMH</sequence>
<feature type="domain" description="DWNN" evidence="9">
    <location>
        <begin position="61"/>
        <end position="134"/>
    </location>
</feature>
<dbReference type="Proteomes" id="UP001206925">
    <property type="component" value="Unassembled WGS sequence"/>
</dbReference>
<feature type="region of interest" description="Disordered" evidence="7">
    <location>
        <begin position="347"/>
        <end position="533"/>
    </location>
</feature>
<dbReference type="InterPro" id="IPR001878">
    <property type="entry name" value="Znf_CCHC"/>
</dbReference>
<evidence type="ECO:0000313" key="10">
    <source>
        <dbReference type="EMBL" id="KAI7735396.1"/>
    </source>
</evidence>
<dbReference type="SUPFAM" id="SSF57756">
    <property type="entry name" value="Retrovirus zinc finger-like domains"/>
    <property type="match status" value="1"/>
</dbReference>
<dbReference type="AlphaFoldDB" id="A0AAD5C7G8"/>
<evidence type="ECO:0000256" key="6">
    <source>
        <dbReference type="PROSITE-ProRule" id="PRU00047"/>
    </source>
</evidence>
<dbReference type="InterPro" id="IPR036875">
    <property type="entry name" value="Znf_CCHC_sf"/>
</dbReference>
<dbReference type="SMART" id="SM00343">
    <property type="entry name" value="ZnF_C2HC"/>
    <property type="match status" value="1"/>
</dbReference>
<dbReference type="PROSITE" id="PS50158">
    <property type="entry name" value="ZF_CCHC"/>
    <property type="match status" value="1"/>
</dbReference>
<evidence type="ECO:0000256" key="2">
    <source>
        <dbReference type="ARBA" id="ARBA00022723"/>
    </source>
</evidence>
<feature type="compositionally biased region" description="Basic and acidic residues" evidence="7">
    <location>
        <begin position="347"/>
        <end position="398"/>
    </location>
</feature>
<dbReference type="PROSITE" id="PS51282">
    <property type="entry name" value="DWNN"/>
    <property type="match status" value="1"/>
</dbReference>
<feature type="compositionally biased region" description="Basic and acidic residues" evidence="7">
    <location>
        <begin position="412"/>
        <end position="465"/>
    </location>
</feature>
<dbReference type="GO" id="GO:0008270">
    <property type="term" value="F:zinc ion binding"/>
    <property type="evidence" value="ECO:0007669"/>
    <property type="project" value="UniProtKB-KW"/>
</dbReference>
<dbReference type="InterPro" id="IPR014891">
    <property type="entry name" value="DWNN_domain"/>
</dbReference>
<dbReference type="GO" id="GO:0003676">
    <property type="term" value="F:nucleic acid binding"/>
    <property type="evidence" value="ECO:0007669"/>
    <property type="project" value="InterPro"/>
</dbReference>
<proteinExistence type="predicted"/>
<feature type="non-terminal residue" evidence="10">
    <location>
        <position position="533"/>
    </location>
</feature>
<dbReference type="PANTHER" id="PTHR15439:SF11">
    <property type="entry name" value="E3 UBIQUITIN LIGASE PQT3-LIKE ISOFORM X1"/>
    <property type="match status" value="1"/>
</dbReference>
<keyword evidence="11" id="KW-1185">Reference proteome</keyword>
<comment type="subcellular location">
    <subcellularLocation>
        <location evidence="1">Nucleus</location>
    </subcellularLocation>
</comment>
<dbReference type="InterPro" id="IPR033489">
    <property type="entry name" value="RBBP6"/>
</dbReference>
<evidence type="ECO:0000256" key="3">
    <source>
        <dbReference type="ARBA" id="ARBA00022771"/>
    </source>
</evidence>
<feature type="compositionally biased region" description="Basic and acidic residues" evidence="7">
    <location>
        <begin position="489"/>
        <end position="518"/>
    </location>
</feature>
<dbReference type="Pfam" id="PF08783">
    <property type="entry name" value="DWNN"/>
    <property type="match status" value="1"/>
</dbReference>
<dbReference type="Gene3D" id="4.10.60.10">
    <property type="entry name" value="Zinc finger, CCHC-type"/>
    <property type="match status" value="1"/>
</dbReference>
<dbReference type="GO" id="GO:0005634">
    <property type="term" value="C:nucleus"/>
    <property type="evidence" value="ECO:0007669"/>
    <property type="project" value="UniProtKB-SubCell"/>
</dbReference>
<dbReference type="Pfam" id="PF00098">
    <property type="entry name" value="zf-CCHC"/>
    <property type="match status" value="1"/>
</dbReference>
<reference evidence="10" key="1">
    <citation type="submission" date="2022-06" db="EMBL/GenBank/DDBJ databases">
        <title>Uncovering the hologenomic basis of an extraordinary plant invasion.</title>
        <authorList>
            <person name="Bieker V.C."/>
            <person name="Martin M.D."/>
            <person name="Gilbert T."/>
            <person name="Hodgins K."/>
            <person name="Battlay P."/>
            <person name="Petersen B."/>
            <person name="Wilson J."/>
        </authorList>
    </citation>
    <scope>NUCLEOTIDE SEQUENCE</scope>
    <source>
        <strain evidence="10">AA19_3_7</strain>
        <tissue evidence="10">Leaf</tissue>
    </source>
</reference>
<evidence type="ECO:0000313" key="11">
    <source>
        <dbReference type="Proteomes" id="UP001206925"/>
    </source>
</evidence>
<dbReference type="SMART" id="SM01180">
    <property type="entry name" value="DWNN"/>
    <property type="match status" value="1"/>
</dbReference>
<keyword evidence="5" id="KW-0539">Nucleus</keyword>
<evidence type="ECO:0000256" key="4">
    <source>
        <dbReference type="ARBA" id="ARBA00022833"/>
    </source>
</evidence>
<keyword evidence="2" id="KW-0479">Metal-binding</keyword>
<dbReference type="GO" id="GO:0016567">
    <property type="term" value="P:protein ubiquitination"/>
    <property type="evidence" value="ECO:0007669"/>
    <property type="project" value="InterPro"/>
</dbReference>
<evidence type="ECO:0000259" key="9">
    <source>
        <dbReference type="PROSITE" id="PS51282"/>
    </source>
</evidence>
<accession>A0AAD5C7G8</accession>
<protein>
    <submittedName>
        <fullName evidence="10">Uncharacterized protein</fullName>
    </submittedName>
</protein>
<evidence type="ECO:0000256" key="5">
    <source>
        <dbReference type="ARBA" id="ARBA00023242"/>
    </source>
</evidence>
<comment type="caution">
    <text evidence="10">The sequence shown here is derived from an EMBL/GenBank/DDBJ whole genome shotgun (WGS) entry which is preliminary data.</text>
</comment>
<dbReference type="Gene3D" id="3.10.20.90">
    <property type="entry name" value="Phosphatidylinositol 3-kinase Catalytic Subunit, Chain A, domain 1"/>
    <property type="match status" value="1"/>
</dbReference>
<evidence type="ECO:0000259" key="8">
    <source>
        <dbReference type="PROSITE" id="PS50158"/>
    </source>
</evidence>
<organism evidence="10 11">
    <name type="scientific">Ambrosia artemisiifolia</name>
    <name type="common">Common ragweed</name>
    <dbReference type="NCBI Taxonomy" id="4212"/>
    <lineage>
        <taxon>Eukaryota</taxon>
        <taxon>Viridiplantae</taxon>
        <taxon>Streptophyta</taxon>
        <taxon>Embryophyta</taxon>
        <taxon>Tracheophyta</taxon>
        <taxon>Spermatophyta</taxon>
        <taxon>Magnoliopsida</taxon>
        <taxon>eudicotyledons</taxon>
        <taxon>Gunneridae</taxon>
        <taxon>Pentapetalae</taxon>
        <taxon>asterids</taxon>
        <taxon>campanulids</taxon>
        <taxon>Asterales</taxon>
        <taxon>Asteraceae</taxon>
        <taxon>Asteroideae</taxon>
        <taxon>Heliantheae alliance</taxon>
        <taxon>Heliantheae</taxon>
        <taxon>Ambrosia</taxon>
    </lineage>
</organism>
<keyword evidence="4" id="KW-0862">Zinc</keyword>
<gene>
    <name evidence="10" type="ORF">M8C21_008336</name>
</gene>
<dbReference type="PANTHER" id="PTHR15439">
    <property type="entry name" value="RETINOBLASTOMA-BINDING PROTEIN 6"/>
    <property type="match status" value="1"/>
</dbReference>
<dbReference type="GO" id="GO:0006397">
    <property type="term" value="P:mRNA processing"/>
    <property type="evidence" value="ECO:0007669"/>
    <property type="project" value="InterPro"/>
</dbReference>
<dbReference type="EMBL" id="JAMZMK010009492">
    <property type="protein sequence ID" value="KAI7735396.1"/>
    <property type="molecule type" value="Genomic_DNA"/>
</dbReference>